<dbReference type="EMBL" id="LAYC01000002">
    <property type="protein sequence ID" value="KYK58056.1"/>
    <property type="molecule type" value="Genomic_DNA"/>
</dbReference>
<dbReference type="GeneID" id="63717712"/>
<evidence type="ECO:0000313" key="2">
    <source>
        <dbReference type="Proteomes" id="UP000076580"/>
    </source>
</evidence>
<dbReference type="RefSeq" id="XP_040657408.1">
    <property type="nucleotide sequence ID" value="XM_040802375.1"/>
</dbReference>
<evidence type="ECO:0008006" key="3">
    <source>
        <dbReference type="Google" id="ProtNLM"/>
    </source>
</evidence>
<dbReference type="STRING" id="98403.A0A151GLT7"/>
<organism evidence="1 2">
    <name type="scientific">Drechmeria coniospora</name>
    <name type="common">Nematophagous fungus</name>
    <name type="synonym">Meria coniospora</name>
    <dbReference type="NCBI Taxonomy" id="98403"/>
    <lineage>
        <taxon>Eukaryota</taxon>
        <taxon>Fungi</taxon>
        <taxon>Dikarya</taxon>
        <taxon>Ascomycota</taxon>
        <taxon>Pezizomycotina</taxon>
        <taxon>Sordariomycetes</taxon>
        <taxon>Hypocreomycetidae</taxon>
        <taxon>Hypocreales</taxon>
        <taxon>Ophiocordycipitaceae</taxon>
        <taxon>Drechmeria</taxon>
    </lineage>
</organism>
<gene>
    <name evidence="1" type="ORF">DCS_05069</name>
</gene>
<dbReference type="Proteomes" id="UP000076580">
    <property type="component" value="Chromosome 02"/>
</dbReference>
<keyword evidence="2" id="KW-1185">Reference proteome</keyword>
<protein>
    <recommendedName>
        <fullName evidence="3">Mitochondrial-processing peptidase subunit alpha protein</fullName>
    </recommendedName>
</protein>
<sequence length="430" mass="48498">MLRNGVSSRFVLATTAAALLVLLLCGRHLSTFYGPAIQRQGHDESSTLISLLRMRLRLGPARTSRTMSPAGSDWSKPLDMPKIVGLVFFGRRQTVSILDCYLKRNLAKNGGLLDSVIWLKRTTDPTDLALLDKILESEADYAAQDVDLDNGGYGSAYANVEDDIMYIKIDDDIIFIEDAAISSIVQTKLAYPDHFLVSANVINHPLLSWVHANLGAVKPYLPELDREYLAGEDGSSIDWRPSRLPAWNGTFGPEVATSWNSAHQRKHRWLPVTTASGHADELLDKTPIAQNQYDPFGRGMSMWQMGAQQHYSLQENLEKNELWRYKFQVWDFQYQRASIQFIAIMGRDINAVKPITWDDEGYFTVDMTKKLGRHAVADGRGVVAHYSYANQVAEADNGGMKTTDVLDRYRSYARENICMGPMLWTHEMEK</sequence>
<proteinExistence type="predicted"/>
<dbReference type="InParanoid" id="A0A151GLT7"/>
<reference evidence="1 2" key="1">
    <citation type="journal article" date="2016" name="Sci. Rep.">
        <title>Insights into Adaptations to a Near-Obligate Nematode Endoparasitic Lifestyle from the Finished Genome of Drechmeria coniospora.</title>
        <authorList>
            <person name="Zhang L."/>
            <person name="Zhou Z."/>
            <person name="Guo Q."/>
            <person name="Fokkens L."/>
            <person name="Miskei M."/>
            <person name="Pocsi I."/>
            <person name="Zhang W."/>
            <person name="Chen M."/>
            <person name="Wang L."/>
            <person name="Sun Y."/>
            <person name="Donzelli B.G."/>
            <person name="Gibson D.M."/>
            <person name="Nelson D.R."/>
            <person name="Luo J.G."/>
            <person name="Rep M."/>
            <person name="Liu H."/>
            <person name="Yang S."/>
            <person name="Wang J."/>
            <person name="Krasnoff S.B."/>
            <person name="Xu Y."/>
            <person name="Molnar I."/>
            <person name="Lin M."/>
        </authorList>
    </citation>
    <scope>NUCLEOTIDE SEQUENCE [LARGE SCALE GENOMIC DNA]</scope>
    <source>
        <strain evidence="1 2">ARSEF 6962</strain>
    </source>
</reference>
<comment type="caution">
    <text evidence="1">The sequence shown here is derived from an EMBL/GenBank/DDBJ whole genome shotgun (WGS) entry which is preliminary data.</text>
</comment>
<evidence type="ECO:0000313" key="1">
    <source>
        <dbReference type="EMBL" id="KYK58056.1"/>
    </source>
</evidence>
<name>A0A151GLT7_DRECN</name>
<dbReference type="AlphaFoldDB" id="A0A151GLT7"/>
<accession>A0A151GLT7</accession>